<dbReference type="CDD" id="cd11378">
    <property type="entry name" value="DUF296"/>
    <property type="match status" value="1"/>
</dbReference>
<evidence type="ECO:0000256" key="4">
    <source>
        <dbReference type="ARBA" id="ARBA00023163"/>
    </source>
</evidence>
<evidence type="ECO:0000256" key="6">
    <source>
        <dbReference type="SAM" id="MobiDB-lite"/>
    </source>
</evidence>
<dbReference type="GO" id="GO:0003680">
    <property type="term" value="F:minor groove of adenine-thymine-rich DNA binding"/>
    <property type="evidence" value="ECO:0007669"/>
    <property type="project" value="InterPro"/>
</dbReference>
<proteinExistence type="predicted"/>
<evidence type="ECO:0000313" key="8">
    <source>
        <dbReference type="EMBL" id="KAK4753379.1"/>
    </source>
</evidence>
<name>A0AAN7PT59_9MYRT</name>
<dbReference type="PANTHER" id="PTHR31100">
    <property type="entry name" value="AT-HOOK MOTIF NUCLEAR-LOCALIZED PROTEIN 15"/>
    <property type="match status" value="1"/>
</dbReference>
<evidence type="ECO:0000256" key="1">
    <source>
        <dbReference type="ARBA" id="ARBA00004123"/>
    </source>
</evidence>
<dbReference type="PANTHER" id="PTHR31100:SF51">
    <property type="entry name" value="AT-HOOK MOTIF NUCLEAR-LOCALIZED PROTEIN 29"/>
    <property type="match status" value="1"/>
</dbReference>
<dbReference type="Proteomes" id="UP001345219">
    <property type="component" value="Chromosome 16"/>
</dbReference>
<feature type="region of interest" description="Disordered" evidence="6">
    <location>
        <begin position="46"/>
        <end position="113"/>
    </location>
</feature>
<dbReference type="GO" id="GO:0003700">
    <property type="term" value="F:DNA-binding transcription factor activity"/>
    <property type="evidence" value="ECO:0007669"/>
    <property type="project" value="TreeGrafter"/>
</dbReference>
<feature type="compositionally biased region" description="Gly residues" evidence="6">
    <location>
        <begin position="262"/>
        <end position="280"/>
    </location>
</feature>
<gene>
    <name evidence="8" type="ORF">SAY87_022177</name>
</gene>
<dbReference type="GO" id="GO:0005634">
    <property type="term" value="C:nucleus"/>
    <property type="evidence" value="ECO:0007669"/>
    <property type="project" value="UniProtKB-SubCell"/>
</dbReference>
<dbReference type="EMBL" id="JAXIOK010000016">
    <property type="protein sequence ID" value="KAK4753379.1"/>
    <property type="molecule type" value="Genomic_DNA"/>
</dbReference>
<dbReference type="SUPFAM" id="SSF117856">
    <property type="entry name" value="AF0104/ALDC/Ptd012-like"/>
    <property type="match status" value="1"/>
</dbReference>
<comment type="caution">
    <text evidence="8">The sequence shown here is derived from an EMBL/GenBank/DDBJ whole genome shotgun (WGS) entry which is preliminary data.</text>
</comment>
<evidence type="ECO:0000259" key="7">
    <source>
        <dbReference type="PROSITE" id="PS51742"/>
    </source>
</evidence>
<dbReference type="InterPro" id="IPR005175">
    <property type="entry name" value="PPC_dom"/>
</dbReference>
<dbReference type="Pfam" id="PF03479">
    <property type="entry name" value="PCC"/>
    <property type="match status" value="1"/>
</dbReference>
<accession>A0AAN7PT59</accession>
<evidence type="ECO:0000256" key="3">
    <source>
        <dbReference type="ARBA" id="ARBA00023125"/>
    </source>
</evidence>
<keyword evidence="9" id="KW-1185">Reference proteome</keyword>
<feature type="compositionally biased region" description="Low complexity" evidence="6">
    <location>
        <begin position="83"/>
        <end position="97"/>
    </location>
</feature>
<dbReference type="FunFam" id="3.30.1330.80:FF:000002">
    <property type="entry name" value="AT-hook motif nuclear-localized protein"/>
    <property type="match status" value="1"/>
</dbReference>
<dbReference type="AlphaFoldDB" id="A0AAN7PT59"/>
<dbReference type="Gene3D" id="3.30.1330.80">
    <property type="entry name" value="Hypothetical protein, similar to alpha- acetolactate decarboxylase, domain 2"/>
    <property type="match status" value="1"/>
</dbReference>
<dbReference type="GO" id="GO:0010228">
    <property type="term" value="P:vegetative to reproductive phase transition of meristem"/>
    <property type="evidence" value="ECO:0007669"/>
    <property type="project" value="TreeGrafter"/>
</dbReference>
<organism evidence="8 9">
    <name type="scientific">Trapa incisa</name>
    <dbReference type="NCBI Taxonomy" id="236973"/>
    <lineage>
        <taxon>Eukaryota</taxon>
        <taxon>Viridiplantae</taxon>
        <taxon>Streptophyta</taxon>
        <taxon>Embryophyta</taxon>
        <taxon>Tracheophyta</taxon>
        <taxon>Spermatophyta</taxon>
        <taxon>Magnoliopsida</taxon>
        <taxon>eudicotyledons</taxon>
        <taxon>Gunneridae</taxon>
        <taxon>Pentapetalae</taxon>
        <taxon>rosids</taxon>
        <taxon>malvids</taxon>
        <taxon>Myrtales</taxon>
        <taxon>Lythraceae</taxon>
        <taxon>Trapa</taxon>
    </lineage>
</organism>
<keyword evidence="4" id="KW-0804">Transcription</keyword>
<feature type="compositionally biased region" description="Basic and acidic residues" evidence="6">
    <location>
        <begin position="49"/>
        <end position="64"/>
    </location>
</feature>
<keyword evidence="5" id="KW-0539">Nucleus</keyword>
<evidence type="ECO:0000256" key="5">
    <source>
        <dbReference type="ARBA" id="ARBA00023242"/>
    </source>
</evidence>
<reference evidence="8 9" key="1">
    <citation type="journal article" date="2023" name="Hortic Res">
        <title>Pangenome of water caltrop reveals structural variations and asymmetric subgenome divergence after allopolyploidization.</title>
        <authorList>
            <person name="Zhang X."/>
            <person name="Chen Y."/>
            <person name="Wang L."/>
            <person name="Yuan Y."/>
            <person name="Fang M."/>
            <person name="Shi L."/>
            <person name="Lu R."/>
            <person name="Comes H.P."/>
            <person name="Ma Y."/>
            <person name="Chen Y."/>
            <person name="Huang G."/>
            <person name="Zhou Y."/>
            <person name="Zheng Z."/>
            <person name="Qiu Y."/>
        </authorList>
    </citation>
    <scope>NUCLEOTIDE SEQUENCE [LARGE SCALE GENOMIC DNA]</scope>
    <source>
        <tissue evidence="8">Roots</tissue>
    </source>
</reference>
<evidence type="ECO:0000256" key="2">
    <source>
        <dbReference type="ARBA" id="ARBA00023015"/>
    </source>
</evidence>
<feature type="compositionally biased region" description="Low complexity" evidence="6">
    <location>
        <begin position="247"/>
        <end position="258"/>
    </location>
</feature>
<dbReference type="InterPro" id="IPR014476">
    <property type="entry name" value="AHL15-29"/>
</dbReference>
<keyword evidence="2" id="KW-0805">Transcription regulation</keyword>
<evidence type="ECO:0000313" key="9">
    <source>
        <dbReference type="Proteomes" id="UP001345219"/>
    </source>
</evidence>
<comment type="subcellular location">
    <subcellularLocation>
        <location evidence="1">Nucleus</location>
    </subcellularLocation>
</comment>
<protein>
    <recommendedName>
        <fullName evidence="7">PPC domain-containing protein</fullName>
    </recommendedName>
</protein>
<dbReference type="PROSITE" id="PS51742">
    <property type="entry name" value="PPC"/>
    <property type="match status" value="1"/>
</dbReference>
<keyword evidence="3" id="KW-0238">DNA-binding</keyword>
<feature type="domain" description="PPC" evidence="7">
    <location>
        <begin position="112"/>
        <end position="251"/>
    </location>
</feature>
<sequence length="312" mass="31939">MASKWWERSIDVSAMVGGYDPAASSGRYVHQLLRPTEIHLPDLCTQQSDHSKDKSPETDQRSSDADGDAANTITSSGGGGSGATTSSRRSRGRPPGSKNKPKPPIVVARDNPNSLRSHVLEVGAGEDIVENLSNYARRKGRGVCILSGRGTVTNVTLRQPAAPGGSVVTLQGRFEILTLTGTVLPPPAPPSAGGLSIFLSGSQGQVVGGAIVGQLVASGPVVLMAASFSNAIFERLPLEDEEGDGAGVQVQQSASQSSDVTSGGGGVADRGGQLNGNGGVPFYPMGGGSMGNFPFSSEMLGWGGGNAVRPQF</sequence>
<feature type="region of interest" description="Disordered" evidence="6">
    <location>
        <begin position="243"/>
        <end position="280"/>
    </location>
</feature>